<dbReference type="Proteomes" id="UP000296049">
    <property type="component" value="Unassembled WGS sequence"/>
</dbReference>
<protein>
    <submittedName>
        <fullName evidence="1">Uncharacterized protein</fullName>
    </submittedName>
</protein>
<reference evidence="2" key="1">
    <citation type="journal article" date="2013" name="Nat. Genet.">
        <title>The duck genome and transcriptome provide insight into an avian influenza virus reservoir species.</title>
        <authorList>
            <person name="Huang Y."/>
            <person name="Li Y."/>
            <person name="Burt D.W."/>
            <person name="Chen H."/>
            <person name="Zhang Y."/>
            <person name="Qian W."/>
            <person name="Kim H."/>
            <person name="Gan S."/>
            <person name="Zhao Y."/>
            <person name="Li J."/>
            <person name="Yi K."/>
            <person name="Feng H."/>
            <person name="Zhu P."/>
            <person name="Li B."/>
            <person name="Liu Q."/>
            <person name="Fairley S."/>
            <person name="Magor K.E."/>
            <person name="Du Z."/>
            <person name="Hu X."/>
            <person name="Goodman L."/>
            <person name="Tafer H."/>
            <person name="Vignal A."/>
            <person name="Lee T."/>
            <person name="Kim K.W."/>
            <person name="Sheng Z."/>
            <person name="An Y."/>
            <person name="Searle S."/>
            <person name="Herrero J."/>
            <person name="Groenen M.A."/>
            <person name="Crooijmans R.P."/>
            <person name="Faraut T."/>
            <person name="Cai Q."/>
            <person name="Webster R.G."/>
            <person name="Aldridge J.R."/>
            <person name="Warren W.C."/>
            <person name="Bartschat S."/>
            <person name="Kehr S."/>
            <person name="Marz M."/>
            <person name="Stadler P.F."/>
            <person name="Smith J."/>
            <person name="Kraus R.H."/>
            <person name="Zhao Y."/>
            <person name="Ren L."/>
            <person name="Fei J."/>
            <person name="Morisson M."/>
            <person name="Kaiser P."/>
            <person name="Griffin D.K."/>
            <person name="Rao M."/>
            <person name="Pitel F."/>
            <person name="Wang J."/>
            <person name="Li N."/>
        </authorList>
    </citation>
    <scope>NUCLEOTIDE SEQUENCE [LARGE SCALE GENOMIC DNA]</scope>
</reference>
<dbReference type="AlphaFoldDB" id="R0M7S6"/>
<gene>
    <name evidence="1" type="ORF">Anapl_06978</name>
</gene>
<dbReference type="EMBL" id="KB742424">
    <property type="protein sequence ID" value="EOB08748.1"/>
    <property type="molecule type" value="Genomic_DNA"/>
</dbReference>
<evidence type="ECO:0000313" key="2">
    <source>
        <dbReference type="Proteomes" id="UP000296049"/>
    </source>
</evidence>
<accession>R0M7S6</accession>
<name>R0M7S6_ANAPL</name>
<sequence length="102" mass="11608">MPNPTSTLEELTASLPITRTLHHGFVQLLMLHQLWMSGCISKHFKASLTRTHRCPGVPYFGSDQSISLRQDLLVDFILTVTRDTNTDLNHLNLANKQLAYIY</sequence>
<organism evidence="1 2">
    <name type="scientific">Anas platyrhynchos</name>
    <name type="common">Mallard</name>
    <name type="synonym">Anas boschas</name>
    <dbReference type="NCBI Taxonomy" id="8839"/>
    <lineage>
        <taxon>Eukaryota</taxon>
        <taxon>Metazoa</taxon>
        <taxon>Chordata</taxon>
        <taxon>Craniata</taxon>
        <taxon>Vertebrata</taxon>
        <taxon>Euteleostomi</taxon>
        <taxon>Archelosauria</taxon>
        <taxon>Archosauria</taxon>
        <taxon>Dinosauria</taxon>
        <taxon>Saurischia</taxon>
        <taxon>Theropoda</taxon>
        <taxon>Coelurosauria</taxon>
        <taxon>Aves</taxon>
        <taxon>Neognathae</taxon>
        <taxon>Galloanserae</taxon>
        <taxon>Anseriformes</taxon>
        <taxon>Anatidae</taxon>
        <taxon>Anatinae</taxon>
        <taxon>Anas</taxon>
    </lineage>
</organism>
<keyword evidence="2" id="KW-1185">Reference proteome</keyword>
<evidence type="ECO:0000313" key="1">
    <source>
        <dbReference type="EMBL" id="EOB08748.1"/>
    </source>
</evidence>
<proteinExistence type="predicted"/>